<gene>
    <name evidence="3 6" type="primary">recD</name>
    <name evidence="6" type="ORF">E2B99_04400</name>
</gene>
<dbReference type="Gene3D" id="3.40.50.300">
    <property type="entry name" value="P-loop containing nucleotide triphosphate hydrolases"/>
    <property type="match status" value="3"/>
</dbReference>
<evidence type="ECO:0000256" key="3">
    <source>
        <dbReference type="HAMAP-Rule" id="MF_01487"/>
    </source>
</evidence>
<keyword evidence="3" id="KW-0227">DNA damage</keyword>
<comment type="catalytic activity">
    <reaction evidence="3">
        <text>ATP + H2O = ADP + phosphate + H(+)</text>
        <dbReference type="Rhea" id="RHEA:13065"/>
        <dbReference type="ChEBI" id="CHEBI:15377"/>
        <dbReference type="ChEBI" id="CHEBI:15378"/>
        <dbReference type="ChEBI" id="CHEBI:30616"/>
        <dbReference type="ChEBI" id="CHEBI:43474"/>
        <dbReference type="ChEBI" id="CHEBI:456216"/>
        <dbReference type="EC" id="5.6.2.3"/>
    </reaction>
</comment>
<keyword evidence="3" id="KW-0347">Helicase</keyword>
<dbReference type="EC" id="5.6.2.3" evidence="3"/>
<dbReference type="CDD" id="cd18809">
    <property type="entry name" value="SF1_C_RecD"/>
    <property type="match status" value="1"/>
</dbReference>
<keyword evidence="3 6" id="KW-0378">Hydrolase</keyword>
<dbReference type="HAMAP" id="MF_01487">
    <property type="entry name" value="RecD"/>
    <property type="match status" value="1"/>
</dbReference>
<evidence type="ECO:0000256" key="4">
    <source>
        <dbReference type="SAM" id="MobiDB-lite"/>
    </source>
</evidence>
<dbReference type="SUPFAM" id="SSF52540">
    <property type="entry name" value="P-loop containing nucleoside triphosphate hydrolases"/>
    <property type="match status" value="1"/>
</dbReference>
<dbReference type="GO" id="GO:0017116">
    <property type="term" value="F:single-stranded DNA helicase activity"/>
    <property type="evidence" value="ECO:0007669"/>
    <property type="project" value="TreeGrafter"/>
</dbReference>
<dbReference type="InterPro" id="IPR027785">
    <property type="entry name" value="UvrD-like_helicase_C"/>
</dbReference>
<dbReference type="EMBL" id="SNTY01000014">
    <property type="protein sequence ID" value="TEU29306.1"/>
    <property type="molecule type" value="Genomic_DNA"/>
</dbReference>
<dbReference type="InterPro" id="IPR006344">
    <property type="entry name" value="RecD"/>
</dbReference>
<comment type="function">
    <text evidence="3">A helicase/nuclease that prepares dsDNA breaks (DSB) for recombinational DNA repair. Binds to DSBs and unwinds DNA via a highly rapid and processive ATP-dependent bidirectional helicase activity. Unwinds dsDNA until it encounters a Chi (crossover hotspot instigator) sequence from the 3' direction. Cuts ssDNA a few nucleotides 3' to the Chi site. The properties and activities of the enzyme are changed at Chi. The Chi-altered holoenzyme produces a long 3'-ssDNA overhang and facilitates RecA-binding to the ssDNA for homologous DNA recombination and repair. Holoenzyme degrades any linearized DNA that is unable to undergo homologous recombination. In the holoenzyme this subunit has ssDNA-dependent ATPase and 5'-3' helicase activity. When added to pre-assembled RecBC greatly stimulates nuclease activity and augments holoenzyme processivity. Negatively regulates the RecA-loading ability of RecBCD.</text>
</comment>
<dbReference type="PANTHER" id="PTHR43788">
    <property type="entry name" value="DNA2/NAM7 HELICASE FAMILY MEMBER"/>
    <property type="match status" value="1"/>
</dbReference>
<evidence type="ECO:0000256" key="1">
    <source>
        <dbReference type="ARBA" id="ARBA00022741"/>
    </source>
</evidence>
<reference evidence="6 7" key="1">
    <citation type="submission" date="2019-03" db="EMBL/GenBank/DDBJ databases">
        <title>Alkanindiges illinoisensis: a potential pathogenic isolated from ascites of a gastric cancer patient with abdominal metastasis.</title>
        <authorList>
            <person name="Hu X."/>
            <person name="Yang B."/>
            <person name="Yan X."/>
            <person name="Lin L."/>
            <person name="Zhao H."/>
            <person name="Zhou F."/>
            <person name="Su B."/>
            <person name="Chen J."/>
            <person name="Rui Y."/>
            <person name="Wang Q."/>
            <person name="Zheng L."/>
        </authorList>
    </citation>
    <scope>NUCLEOTIDE SEQUENCE [LARGE SCALE GENOMIC DNA]</scope>
    <source>
        <strain evidence="6 7">NFYY 23406</strain>
    </source>
</reference>
<comment type="miscellaneous">
    <text evidence="3">In the RecBCD complex, RecB has a slow 3'-5' helicase, an exonuclease activity and loads RecA onto ssDNA, RecD has a fast 5'-3' helicase activity, while RecC stimulates the ATPase and processivity of the RecB helicase and contributes to recognition of the Chi site.</text>
</comment>
<comment type="subunit">
    <text evidence="3">Heterotrimer of RecB, RecC and RecD. All subunits contribute to DNA-binding.</text>
</comment>
<organism evidence="6 7">
    <name type="scientific">Alkanindiges illinoisensis</name>
    <dbReference type="NCBI Taxonomy" id="197183"/>
    <lineage>
        <taxon>Bacteria</taxon>
        <taxon>Pseudomonadati</taxon>
        <taxon>Pseudomonadota</taxon>
        <taxon>Gammaproteobacteria</taxon>
        <taxon>Moraxellales</taxon>
        <taxon>Moraxellaceae</taxon>
        <taxon>Alkanindiges</taxon>
    </lineage>
</organism>
<dbReference type="GO" id="GO:0005524">
    <property type="term" value="F:ATP binding"/>
    <property type="evidence" value="ECO:0007669"/>
    <property type="project" value="UniProtKB-UniRule"/>
</dbReference>
<dbReference type="GO" id="GO:0000724">
    <property type="term" value="P:double-strand break repair via homologous recombination"/>
    <property type="evidence" value="ECO:0007669"/>
    <property type="project" value="UniProtKB-UniRule"/>
</dbReference>
<dbReference type="GO" id="GO:0009338">
    <property type="term" value="C:exodeoxyribonuclease V complex"/>
    <property type="evidence" value="ECO:0007669"/>
    <property type="project" value="InterPro"/>
</dbReference>
<dbReference type="CDD" id="cd17933">
    <property type="entry name" value="DEXSc_RecD-like"/>
    <property type="match status" value="1"/>
</dbReference>
<dbReference type="Pfam" id="PF13538">
    <property type="entry name" value="UvrD_C_2"/>
    <property type="match status" value="1"/>
</dbReference>
<dbReference type="InterPro" id="IPR050534">
    <property type="entry name" value="Coronavir_polyprotein_1ab"/>
</dbReference>
<accession>A0A4Y7XF49</accession>
<comment type="similarity">
    <text evidence="3">Belongs to the RecD family.</text>
</comment>
<dbReference type="Pfam" id="PF13245">
    <property type="entry name" value="AAA_19"/>
    <property type="match status" value="1"/>
</dbReference>
<comment type="caution">
    <text evidence="6">The sequence shown here is derived from an EMBL/GenBank/DDBJ whole genome shotgun (WGS) entry which is preliminary data.</text>
</comment>
<evidence type="ECO:0000256" key="2">
    <source>
        <dbReference type="ARBA" id="ARBA00022840"/>
    </source>
</evidence>
<dbReference type="OrthoDB" id="9803432at2"/>
<keyword evidence="3" id="KW-0413">Isomerase</keyword>
<keyword evidence="3" id="KW-0238">DNA-binding</keyword>
<feature type="region of interest" description="Disordered" evidence="4">
    <location>
        <begin position="1"/>
        <end position="20"/>
    </location>
</feature>
<dbReference type="GO" id="GO:0008854">
    <property type="term" value="F:exodeoxyribonuclease V activity"/>
    <property type="evidence" value="ECO:0007669"/>
    <property type="project" value="InterPro"/>
</dbReference>
<dbReference type="AlphaFoldDB" id="A0A4Y7XF49"/>
<keyword evidence="1 3" id="KW-0547">Nucleotide-binding</keyword>
<evidence type="ECO:0000313" key="7">
    <source>
        <dbReference type="Proteomes" id="UP000297834"/>
    </source>
</evidence>
<dbReference type="STRING" id="1120977.GCA_000619845_02450"/>
<dbReference type="GO" id="GO:0003677">
    <property type="term" value="F:DNA binding"/>
    <property type="evidence" value="ECO:0007669"/>
    <property type="project" value="UniProtKB-UniRule"/>
</dbReference>
<keyword evidence="3" id="KW-0540">Nuclease</keyword>
<evidence type="ECO:0000313" key="6">
    <source>
        <dbReference type="EMBL" id="TEU29306.1"/>
    </source>
</evidence>
<dbReference type="InterPro" id="IPR027417">
    <property type="entry name" value="P-loop_NTPase"/>
</dbReference>
<name>A0A4Y7XF49_9GAMM</name>
<dbReference type="GO" id="GO:0016887">
    <property type="term" value="F:ATP hydrolysis activity"/>
    <property type="evidence" value="ECO:0007669"/>
    <property type="project" value="RHEA"/>
</dbReference>
<keyword evidence="3" id="KW-0234">DNA repair</keyword>
<keyword evidence="2 3" id="KW-0067">ATP-binding</keyword>
<protein>
    <recommendedName>
        <fullName evidence="3">RecBCD enzyme subunit RecD</fullName>
        <ecNumber evidence="3">5.6.2.3</ecNumber>
    </recommendedName>
    <alternativeName>
        <fullName evidence="3">DNA 5'-3' helicase subunit RecD</fullName>
    </alternativeName>
    <alternativeName>
        <fullName evidence="3">Exonuclease V subunit RecD</fullName>
        <shortName evidence="3">ExoV subunit RecD</shortName>
    </alternativeName>
    <alternativeName>
        <fullName evidence="3">Helicase/nuclease RecBCD subunit RecD</fullName>
    </alternativeName>
</protein>
<feature type="binding site" evidence="3">
    <location>
        <begin position="181"/>
        <end position="188"/>
    </location>
    <ligand>
        <name>ATP</name>
        <dbReference type="ChEBI" id="CHEBI:30616"/>
    </ligand>
</feature>
<sequence>MKQADKAVDNSVDNPVGKFVDKPVDNLADKSVDNIQTADESVEGTWYAALATQLTHLYAGLTNLKKDQLKQLIINVGQALDNGHTCLLLTPEHLNSVQLQHPLIVDEKQATTQPAPLVRAEDYLYFYRQWQQEYRLAEQLTRILTAVRPVTVQFEASETANARQQQAITLAARHSFSLITGGPGTGKTYTLVRIVKALQQAQPDLRIALAAPTGKAAQRMQSVLDIAFAESGIQSSQIQTAQTVHRLLGLGSSGKPRYHQRAPLPYDLIVLDEGSMLDLALGSLLFDAIAPGTRLIILGDADQLAAVDAGAVLADLQQAPALQDHQIHLLESKRFNATQGIGQLASAILAQDIKTFWHTFHKPENQSILKHINPEPLSDQQLFDQLWQGFLPYVDALQNGQSVQQLFAVFDQYRILTAMRSGRLGVKRINQEMSRRLQLALTQTVGFSEWFTGRPVMMSRNDYGLQLSNGDIGLCLADHSGKWQVHFAHLSQPIAVTRLPLHDISTAFAMTVHKSQGSEFNRVAVVLENAAQNLLSRELLYTAVTRAKQQVDLWSEPAAAEQALHNRLVRHTGLQRQVQKHIIALNCEQK</sequence>
<feature type="domain" description="UvrD-like helicase C-terminal" evidence="5">
    <location>
        <begin position="507"/>
        <end position="551"/>
    </location>
</feature>
<proteinExistence type="inferred from homology"/>
<keyword evidence="7" id="KW-1185">Reference proteome</keyword>
<dbReference type="PANTHER" id="PTHR43788:SF6">
    <property type="entry name" value="DNA HELICASE B"/>
    <property type="match status" value="1"/>
</dbReference>
<dbReference type="GO" id="GO:0043139">
    <property type="term" value="F:5'-3' DNA helicase activity"/>
    <property type="evidence" value="ECO:0007669"/>
    <property type="project" value="UniProtKB-UniRule"/>
</dbReference>
<dbReference type="NCBIfam" id="TIGR01447">
    <property type="entry name" value="recD"/>
    <property type="match status" value="1"/>
</dbReference>
<dbReference type="Proteomes" id="UP000297834">
    <property type="component" value="Unassembled WGS sequence"/>
</dbReference>
<evidence type="ECO:0000259" key="5">
    <source>
        <dbReference type="Pfam" id="PF13538"/>
    </source>
</evidence>
<keyword evidence="3" id="KW-0269">Exonuclease</keyword>